<evidence type="ECO:0000313" key="2">
    <source>
        <dbReference type="EMBL" id="KAF2104891.1"/>
    </source>
</evidence>
<protein>
    <submittedName>
        <fullName evidence="2">Uncharacterized protein</fullName>
    </submittedName>
</protein>
<accession>A0A9P4MBQ2</accession>
<reference evidence="2" key="1">
    <citation type="journal article" date="2020" name="Stud. Mycol.">
        <title>101 Dothideomycetes genomes: a test case for predicting lifestyles and emergence of pathogens.</title>
        <authorList>
            <person name="Haridas S."/>
            <person name="Albert R."/>
            <person name="Binder M."/>
            <person name="Bloem J."/>
            <person name="Labutti K."/>
            <person name="Salamov A."/>
            <person name="Andreopoulos B."/>
            <person name="Baker S."/>
            <person name="Barry K."/>
            <person name="Bills G."/>
            <person name="Bluhm B."/>
            <person name="Cannon C."/>
            <person name="Castanera R."/>
            <person name="Culley D."/>
            <person name="Daum C."/>
            <person name="Ezra D."/>
            <person name="Gonzalez J."/>
            <person name="Henrissat B."/>
            <person name="Kuo A."/>
            <person name="Liang C."/>
            <person name="Lipzen A."/>
            <person name="Lutzoni F."/>
            <person name="Magnuson J."/>
            <person name="Mondo S."/>
            <person name="Nolan M."/>
            <person name="Ohm R."/>
            <person name="Pangilinan J."/>
            <person name="Park H.-J."/>
            <person name="Ramirez L."/>
            <person name="Alfaro M."/>
            <person name="Sun H."/>
            <person name="Tritt A."/>
            <person name="Yoshinaga Y."/>
            <person name="Zwiers L.-H."/>
            <person name="Turgeon B."/>
            <person name="Goodwin S."/>
            <person name="Spatafora J."/>
            <person name="Crous P."/>
            <person name="Grigoriev I."/>
        </authorList>
    </citation>
    <scope>NUCLEOTIDE SEQUENCE</scope>
    <source>
        <strain evidence="2">CBS 133067</strain>
    </source>
</reference>
<dbReference type="Proteomes" id="UP000799772">
    <property type="component" value="Unassembled WGS sequence"/>
</dbReference>
<sequence length="369" mass="40306">MEVPIYPARNTQHANLPARYVRPGRRQQPGPPVRINFNASRGPRYVTPRRRDMETEQSQERIDAAEAQALPSSQQMADVVLDHRLLRIPIKENNSTPSYTNETESMPQDQILDLLSDSPLGHLPRPRRCSPPLYPTPPRSRYVTPVQSPDALRTDVTPCKPKVLQHSPLRHPLEPAIPIADHLANDKPTGKRRRIPSAWVEASLTPPSHPLPPLPTIASISQDVPPAPIAMHRAPTPPLQDFRIPRKPPPIPKTRPGSKPAALSLFPSSLPSSTVSGNGTLSNDSPPSSLRSGSTLVGTTEGDVCDPPATPTTVISAQKMIEIQQASCSPGQTSGWYDDEDGIERAGLMGRWRGRKGGGWKKVLCCFAG</sequence>
<dbReference type="EMBL" id="ML978121">
    <property type="protein sequence ID" value="KAF2104891.1"/>
    <property type="molecule type" value="Genomic_DNA"/>
</dbReference>
<gene>
    <name evidence="2" type="ORF">NA57DRAFT_71092</name>
</gene>
<feature type="region of interest" description="Disordered" evidence="1">
    <location>
        <begin position="22"/>
        <end position="60"/>
    </location>
</feature>
<comment type="caution">
    <text evidence="2">The sequence shown here is derived from an EMBL/GenBank/DDBJ whole genome shotgun (WGS) entry which is preliminary data.</text>
</comment>
<feature type="compositionally biased region" description="Basic and acidic residues" evidence="1">
    <location>
        <begin position="49"/>
        <end position="60"/>
    </location>
</feature>
<feature type="compositionally biased region" description="Polar residues" evidence="1">
    <location>
        <begin position="274"/>
        <end position="298"/>
    </location>
</feature>
<keyword evidence="3" id="KW-1185">Reference proteome</keyword>
<proteinExistence type="predicted"/>
<name>A0A9P4MBQ2_9PEZI</name>
<organism evidence="2 3">
    <name type="scientific">Rhizodiscina lignyota</name>
    <dbReference type="NCBI Taxonomy" id="1504668"/>
    <lineage>
        <taxon>Eukaryota</taxon>
        <taxon>Fungi</taxon>
        <taxon>Dikarya</taxon>
        <taxon>Ascomycota</taxon>
        <taxon>Pezizomycotina</taxon>
        <taxon>Dothideomycetes</taxon>
        <taxon>Pleosporomycetidae</taxon>
        <taxon>Aulographales</taxon>
        <taxon>Rhizodiscinaceae</taxon>
        <taxon>Rhizodiscina</taxon>
    </lineage>
</organism>
<evidence type="ECO:0000256" key="1">
    <source>
        <dbReference type="SAM" id="MobiDB-lite"/>
    </source>
</evidence>
<feature type="region of interest" description="Disordered" evidence="1">
    <location>
        <begin position="118"/>
        <end position="156"/>
    </location>
</feature>
<evidence type="ECO:0000313" key="3">
    <source>
        <dbReference type="Proteomes" id="UP000799772"/>
    </source>
</evidence>
<dbReference type="AlphaFoldDB" id="A0A9P4MBQ2"/>
<feature type="compositionally biased region" description="Low complexity" evidence="1">
    <location>
        <begin position="254"/>
        <end position="273"/>
    </location>
</feature>
<feature type="region of interest" description="Disordered" evidence="1">
    <location>
        <begin position="227"/>
        <end position="308"/>
    </location>
</feature>